<keyword evidence="1" id="KW-0812">Transmembrane</keyword>
<name>A0A7D7NG56_9NEIS</name>
<dbReference type="InterPro" id="IPR002541">
    <property type="entry name" value="Cyt_c_assembly"/>
</dbReference>
<gene>
    <name evidence="3" type="primary">ccsA</name>
    <name evidence="3" type="ORF">H3L94_00770</name>
</gene>
<proteinExistence type="predicted"/>
<feature type="transmembrane region" description="Helical" evidence="1">
    <location>
        <begin position="61"/>
        <end position="82"/>
    </location>
</feature>
<dbReference type="PANTHER" id="PTHR38034">
    <property type="entry name" value="INNER MEMBRANE PROTEIN YPJD"/>
    <property type="match status" value="1"/>
</dbReference>
<keyword evidence="1" id="KW-1133">Transmembrane helix</keyword>
<evidence type="ECO:0000259" key="2">
    <source>
        <dbReference type="Pfam" id="PF01578"/>
    </source>
</evidence>
<dbReference type="PANTHER" id="PTHR38034:SF1">
    <property type="entry name" value="INNER MEMBRANE PROTEIN YPJD"/>
    <property type="match status" value="1"/>
</dbReference>
<feature type="transmembrane region" description="Helical" evidence="1">
    <location>
        <begin position="6"/>
        <end position="23"/>
    </location>
</feature>
<feature type="domain" description="Cytochrome c assembly protein" evidence="2">
    <location>
        <begin position="43"/>
        <end position="265"/>
    </location>
</feature>
<organism evidence="3 4">
    <name type="scientific">Neisseria shayeganii</name>
    <dbReference type="NCBI Taxonomy" id="607712"/>
    <lineage>
        <taxon>Bacteria</taxon>
        <taxon>Pseudomonadati</taxon>
        <taxon>Pseudomonadota</taxon>
        <taxon>Betaproteobacteria</taxon>
        <taxon>Neisseriales</taxon>
        <taxon>Neisseriaceae</taxon>
        <taxon>Neisseria</taxon>
    </lineage>
</organism>
<protein>
    <submittedName>
        <fullName evidence="3">Cytochrome c biogenesis protein CcsA</fullName>
    </submittedName>
</protein>
<feature type="transmembrane region" description="Helical" evidence="1">
    <location>
        <begin position="124"/>
        <end position="151"/>
    </location>
</feature>
<dbReference type="Proteomes" id="UP000514752">
    <property type="component" value="Chromosome"/>
</dbReference>
<feature type="transmembrane region" description="Helical" evidence="1">
    <location>
        <begin position="35"/>
        <end position="55"/>
    </location>
</feature>
<feature type="transmembrane region" description="Helical" evidence="1">
    <location>
        <begin position="241"/>
        <end position="266"/>
    </location>
</feature>
<dbReference type="InterPro" id="IPR052372">
    <property type="entry name" value="YpjD/HemX"/>
</dbReference>
<dbReference type="GO" id="GO:0017004">
    <property type="term" value="P:cytochrome complex assembly"/>
    <property type="evidence" value="ECO:0007669"/>
    <property type="project" value="InterPro"/>
</dbReference>
<sequence>MTLLSLLLAAFYAAMSAFVWRFGRPNAPQHYPLKGEMAVLIPALLAHAAAVWLPVVQQQAFLSGFGYALSMVTWLMLMLYWGGSFFYPLKGLQLLLYPLASLGMLAAALLPQHTGGTTVAHLPFVLHITVSLLSYSLFGIAALFALLILLLDRDLRRHRFSPLVSFLPPLLSLEKLMFQSMLLGFILLTVSALSGTVFAPAVFGHPMAWTHKTVFGLAAWLIYAMILLLRRTRRWRGRQAACWCLAGFASLMLAYIGSKFVLQVLLQRV</sequence>
<evidence type="ECO:0000313" key="4">
    <source>
        <dbReference type="Proteomes" id="UP000514752"/>
    </source>
</evidence>
<evidence type="ECO:0000256" key="1">
    <source>
        <dbReference type="SAM" id="Phobius"/>
    </source>
</evidence>
<keyword evidence="1" id="KW-0472">Membrane</keyword>
<dbReference type="KEGG" id="nsg:H3L94_00770"/>
<dbReference type="Pfam" id="PF01578">
    <property type="entry name" value="Cytochrom_C_asm"/>
    <property type="match status" value="1"/>
</dbReference>
<feature type="transmembrane region" description="Helical" evidence="1">
    <location>
        <begin position="94"/>
        <end position="112"/>
    </location>
</feature>
<feature type="transmembrane region" description="Helical" evidence="1">
    <location>
        <begin position="182"/>
        <end position="203"/>
    </location>
</feature>
<dbReference type="RefSeq" id="WP_182122268.1">
    <property type="nucleotide sequence ID" value="NZ_CP059567.1"/>
</dbReference>
<feature type="transmembrane region" description="Helical" evidence="1">
    <location>
        <begin position="209"/>
        <end position="229"/>
    </location>
</feature>
<evidence type="ECO:0000313" key="3">
    <source>
        <dbReference type="EMBL" id="QMT40634.1"/>
    </source>
</evidence>
<dbReference type="AlphaFoldDB" id="A0A7D7NG56"/>
<dbReference type="GO" id="GO:0020037">
    <property type="term" value="F:heme binding"/>
    <property type="evidence" value="ECO:0007669"/>
    <property type="project" value="InterPro"/>
</dbReference>
<accession>A0A7D7NG56</accession>
<dbReference type="EMBL" id="CP059567">
    <property type="protein sequence ID" value="QMT40634.1"/>
    <property type="molecule type" value="Genomic_DNA"/>
</dbReference>
<reference evidence="3 4" key="1">
    <citation type="submission" date="2020-07" db="EMBL/GenBank/DDBJ databases">
        <title>Genomic diversity of species in the Neisseriaceae family.</title>
        <authorList>
            <person name="Vincent A.T."/>
            <person name="Bernet E."/>
            <person name="Veyrier F.J."/>
        </authorList>
    </citation>
    <scope>NUCLEOTIDE SEQUENCE [LARGE SCALE GENOMIC DNA]</scope>
    <source>
        <strain evidence="3 4">DSM 22244</strain>
    </source>
</reference>